<dbReference type="Proteomes" id="UP000499080">
    <property type="component" value="Unassembled WGS sequence"/>
</dbReference>
<proteinExistence type="predicted"/>
<dbReference type="AlphaFoldDB" id="A0A4Y2KB54"/>
<keyword evidence="3" id="KW-1185">Reference proteome</keyword>
<gene>
    <name evidence="2" type="ORF">AVEN_119776_1</name>
</gene>
<evidence type="ECO:0000313" key="3">
    <source>
        <dbReference type="Proteomes" id="UP000499080"/>
    </source>
</evidence>
<dbReference type="EMBL" id="BGPR01004422">
    <property type="protein sequence ID" value="GBM99497.1"/>
    <property type="molecule type" value="Genomic_DNA"/>
</dbReference>
<name>A0A4Y2KB54_ARAVE</name>
<dbReference type="Pfam" id="PF16087">
    <property type="entry name" value="DUF4817"/>
    <property type="match status" value="1"/>
</dbReference>
<reference evidence="2 3" key="1">
    <citation type="journal article" date="2019" name="Sci. Rep.">
        <title>Orb-weaving spider Araneus ventricosus genome elucidates the spidroin gene catalogue.</title>
        <authorList>
            <person name="Kono N."/>
            <person name="Nakamura H."/>
            <person name="Ohtoshi R."/>
            <person name="Moran D.A.P."/>
            <person name="Shinohara A."/>
            <person name="Yoshida Y."/>
            <person name="Fujiwara M."/>
            <person name="Mori M."/>
            <person name="Tomita M."/>
            <person name="Arakawa K."/>
        </authorList>
    </citation>
    <scope>NUCLEOTIDE SEQUENCE [LARGE SCALE GENOMIC DNA]</scope>
</reference>
<feature type="domain" description="DUF4817" evidence="1">
    <location>
        <begin position="36"/>
        <end position="88"/>
    </location>
</feature>
<evidence type="ECO:0000259" key="1">
    <source>
        <dbReference type="Pfam" id="PF16087"/>
    </source>
</evidence>
<protein>
    <recommendedName>
        <fullName evidence="1">DUF4817 domain-containing protein</fullName>
    </recommendedName>
</protein>
<sequence>MKVFMYDKEDYANLERFKMPVVTAVKSVLTIPLERKERYILMKFFYQNGSNLSTAMREYRRLEGLRKVLKSRQALKKMITKFKETGELGMLQGRKRLWL</sequence>
<evidence type="ECO:0000313" key="2">
    <source>
        <dbReference type="EMBL" id="GBM99497.1"/>
    </source>
</evidence>
<dbReference type="InterPro" id="IPR032135">
    <property type="entry name" value="DUF4817"/>
</dbReference>
<organism evidence="2 3">
    <name type="scientific">Araneus ventricosus</name>
    <name type="common">Orbweaver spider</name>
    <name type="synonym">Epeira ventricosa</name>
    <dbReference type="NCBI Taxonomy" id="182803"/>
    <lineage>
        <taxon>Eukaryota</taxon>
        <taxon>Metazoa</taxon>
        <taxon>Ecdysozoa</taxon>
        <taxon>Arthropoda</taxon>
        <taxon>Chelicerata</taxon>
        <taxon>Arachnida</taxon>
        <taxon>Araneae</taxon>
        <taxon>Araneomorphae</taxon>
        <taxon>Entelegynae</taxon>
        <taxon>Araneoidea</taxon>
        <taxon>Araneidae</taxon>
        <taxon>Araneus</taxon>
    </lineage>
</organism>
<comment type="caution">
    <text evidence="2">The sequence shown here is derived from an EMBL/GenBank/DDBJ whole genome shotgun (WGS) entry which is preliminary data.</text>
</comment>
<accession>A0A4Y2KB54</accession>